<evidence type="ECO:0000313" key="3">
    <source>
        <dbReference type="Proteomes" id="UP000231419"/>
    </source>
</evidence>
<feature type="transmembrane region" description="Helical" evidence="1">
    <location>
        <begin position="44"/>
        <end position="67"/>
    </location>
</feature>
<accession>A0A2D0ZN36</accession>
<protein>
    <submittedName>
        <fullName evidence="2">Uncharacterized protein</fullName>
    </submittedName>
</protein>
<keyword evidence="3" id="KW-1185">Reference proteome</keyword>
<evidence type="ECO:0000256" key="1">
    <source>
        <dbReference type="SAM" id="Phobius"/>
    </source>
</evidence>
<proteinExistence type="predicted"/>
<name>A0A2D0ZN36_9CAUD</name>
<feature type="transmembrane region" description="Helical" evidence="1">
    <location>
        <begin position="7"/>
        <end position="24"/>
    </location>
</feature>
<keyword evidence="1" id="KW-0812">Transmembrane</keyword>
<dbReference type="EMBL" id="MF668286">
    <property type="protein sequence ID" value="ASZ74979.1"/>
    <property type="molecule type" value="Genomic_DNA"/>
</dbReference>
<sequence length="82" mass="9506">MTILAWIGLYFVGFLLTWFLSVRLSNPHPGTEGWTMLEKLLPSVIWPGYLFSLLCIALIEIFPYIFFPDRAIKKGIAKWKSK</sequence>
<gene>
    <name evidence="2" type="ORF">SEA_TRINA_200</name>
</gene>
<keyword evidence="1" id="KW-1133">Transmembrane helix</keyword>
<reference evidence="3" key="1">
    <citation type="submission" date="2017-08" db="EMBL/GenBank/DDBJ databases">
        <authorList>
            <person name="de Groot N.N."/>
        </authorList>
    </citation>
    <scope>NUCLEOTIDE SEQUENCE [LARGE SCALE GENOMIC DNA]</scope>
</reference>
<evidence type="ECO:0000313" key="2">
    <source>
        <dbReference type="EMBL" id="ASZ74979.1"/>
    </source>
</evidence>
<dbReference type="Proteomes" id="UP000231419">
    <property type="component" value="Segment"/>
</dbReference>
<keyword evidence="1" id="KW-0472">Membrane</keyword>
<organism evidence="2 3">
    <name type="scientific">Rhodococcus phage Trina</name>
    <dbReference type="NCBI Taxonomy" id="2027905"/>
    <lineage>
        <taxon>Viruses</taxon>
        <taxon>Duplodnaviria</taxon>
        <taxon>Heunggongvirae</taxon>
        <taxon>Uroviricota</taxon>
        <taxon>Caudoviricetes</taxon>
        <taxon>Trinavirus</taxon>
        <taxon>Trinavirus trina</taxon>
    </lineage>
</organism>